<reference evidence="2" key="1">
    <citation type="journal article" date="2020" name="Stud. Mycol.">
        <title>101 Dothideomycetes genomes: a test case for predicting lifestyles and emergence of pathogens.</title>
        <authorList>
            <person name="Haridas S."/>
            <person name="Albert R."/>
            <person name="Binder M."/>
            <person name="Bloem J."/>
            <person name="Labutti K."/>
            <person name="Salamov A."/>
            <person name="Andreopoulos B."/>
            <person name="Baker S."/>
            <person name="Barry K."/>
            <person name="Bills G."/>
            <person name="Bluhm B."/>
            <person name="Cannon C."/>
            <person name="Castanera R."/>
            <person name="Culley D."/>
            <person name="Daum C."/>
            <person name="Ezra D."/>
            <person name="Gonzalez J."/>
            <person name="Henrissat B."/>
            <person name="Kuo A."/>
            <person name="Liang C."/>
            <person name="Lipzen A."/>
            <person name="Lutzoni F."/>
            <person name="Magnuson J."/>
            <person name="Mondo S."/>
            <person name="Nolan M."/>
            <person name="Ohm R."/>
            <person name="Pangilinan J."/>
            <person name="Park H.-J."/>
            <person name="Ramirez L."/>
            <person name="Alfaro M."/>
            <person name="Sun H."/>
            <person name="Tritt A."/>
            <person name="Yoshinaga Y."/>
            <person name="Zwiers L.-H."/>
            <person name="Turgeon B."/>
            <person name="Goodwin S."/>
            <person name="Spatafora J."/>
            <person name="Crous P."/>
            <person name="Grigoriev I."/>
        </authorList>
    </citation>
    <scope>NUCLEOTIDE SEQUENCE</scope>
    <source>
        <strain evidence="2">CBS 207.26</strain>
    </source>
</reference>
<organism evidence="2 3">
    <name type="scientific">Zopfia rhizophila CBS 207.26</name>
    <dbReference type="NCBI Taxonomy" id="1314779"/>
    <lineage>
        <taxon>Eukaryota</taxon>
        <taxon>Fungi</taxon>
        <taxon>Dikarya</taxon>
        <taxon>Ascomycota</taxon>
        <taxon>Pezizomycotina</taxon>
        <taxon>Dothideomycetes</taxon>
        <taxon>Dothideomycetes incertae sedis</taxon>
        <taxon>Zopfiaceae</taxon>
        <taxon>Zopfia</taxon>
    </lineage>
</organism>
<feature type="transmembrane region" description="Helical" evidence="1">
    <location>
        <begin position="145"/>
        <end position="163"/>
    </location>
</feature>
<sequence>MQRAYYHRTYAMFNCFRKESGPVRGYPKDWDGMVEFSEWWFKRDFVSTQRGHYVSVALIQQFCDGFFPKPLHFLGYEIFLTFLTDSSIEVQRLGPRKLWLESLIKAGFRTVLTVQSLLPDSKAPTMPTKESLAAYRKKSSNTGSSPLLIAVGLVVVLVLVRQML</sequence>
<keyword evidence="1" id="KW-0812">Transmembrane</keyword>
<protein>
    <submittedName>
        <fullName evidence="2">Uncharacterized protein</fullName>
    </submittedName>
</protein>
<accession>A0A6A6DLF6</accession>
<evidence type="ECO:0000256" key="1">
    <source>
        <dbReference type="SAM" id="Phobius"/>
    </source>
</evidence>
<keyword evidence="3" id="KW-1185">Reference proteome</keyword>
<name>A0A6A6DLF6_9PEZI</name>
<keyword evidence="1" id="KW-1133">Transmembrane helix</keyword>
<dbReference type="OrthoDB" id="2821871at2759"/>
<proteinExistence type="predicted"/>
<dbReference type="AlphaFoldDB" id="A0A6A6DLF6"/>
<gene>
    <name evidence="2" type="ORF">K469DRAFT_693635</name>
</gene>
<keyword evidence="1" id="KW-0472">Membrane</keyword>
<evidence type="ECO:0000313" key="2">
    <source>
        <dbReference type="EMBL" id="KAF2179965.1"/>
    </source>
</evidence>
<dbReference type="Proteomes" id="UP000800200">
    <property type="component" value="Unassembled WGS sequence"/>
</dbReference>
<evidence type="ECO:0000313" key="3">
    <source>
        <dbReference type="Proteomes" id="UP000800200"/>
    </source>
</evidence>
<dbReference type="EMBL" id="ML994661">
    <property type="protein sequence ID" value="KAF2179965.1"/>
    <property type="molecule type" value="Genomic_DNA"/>
</dbReference>